<dbReference type="SUPFAM" id="SSF49354">
    <property type="entry name" value="PapD-like"/>
    <property type="match status" value="1"/>
</dbReference>
<evidence type="ECO:0000313" key="5">
    <source>
        <dbReference type="Proteomes" id="UP000182179"/>
    </source>
</evidence>
<feature type="signal peptide" evidence="1">
    <location>
        <begin position="1"/>
        <end position="19"/>
    </location>
</feature>
<dbReference type="AlphaFoldDB" id="A0A1S2V471"/>
<organism evidence="2 4">
    <name type="scientific">Pseudomonas costantinii</name>
    <dbReference type="NCBI Taxonomy" id="168469"/>
    <lineage>
        <taxon>Bacteria</taxon>
        <taxon>Pseudomonadati</taxon>
        <taxon>Pseudomonadota</taxon>
        <taxon>Gammaproteobacteria</taxon>
        <taxon>Pseudomonadales</taxon>
        <taxon>Pseudomonadaceae</taxon>
        <taxon>Pseudomonas</taxon>
    </lineage>
</organism>
<comment type="caution">
    <text evidence="2">The sequence shown here is derived from an EMBL/GenBank/DDBJ whole genome shotgun (WGS) entry which is preliminary data.</text>
</comment>
<reference evidence="3 5" key="2">
    <citation type="submission" date="2016-10" db="EMBL/GenBank/DDBJ databases">
        <authorList>
            <person name="Varghese N."/>
            <person name="Submissions S."/>
        </authorList>
    </citation>
    <scope>NUCLEOTIDE SEQUENCE [LARGE SCALE GENOMIC DNA]</scope>
    <source>
        <strain evidence="3 5">BS2773</strain>
    </source>
</reference>
<evidence type="ECO:0000313" key="4">
    <source>
        <dbReference type="Proteomes" id="UP000181661"/>
    </source>
</evidence>
<dbReference type="Gene3D" id="2.60.40.10">
    <property type="entry name" value="Immunoglobulins"/>
    <property type="match status" value="1"/>
</dbReference>
<dbReference type="RefSeq" id="WP_071484203.1">
    <property type="nucleotide sequence ID" value="NZ_FNTS01000002.1"/>
</dbReference>
<feature type="chain" id="PRO_5010258873" evidence="1">
    <location>
        <begin position="20"/>
        <end position="246"/>
    </location>
</feature>
<dbReference type="EMBL" id="FNTS01000002">
    <property type="protein sequence ID" value="SED20975.1"/>
    <property type="molecule type" value="Genomic_DNA"/>
</dbReference>
<sequence length="246" mass="27293">MKNIFLLLCACFFAGVAHAGPQINVGTMYDYLDGDKGSFLKRVFNGGDSTAFVKINVLEIVYNSDGVPEEVPLKSQSELSTRDGLMASPARLIVPANGMQGARLLFMGPRDKERYFRVRFVPVIPEKEDQFAVPEEERQNYEKTLSAGVNVLAGYGTIFFVRPGNTQFNTKTSSDGINYVMRNEGNSVVIVDEFEDCPIGKDVECKATTKHHILPGRSFQFDKQAGREYRFNLIEGATKKAVAIKG</sequence>
<dbReference type="Proteomes" id="UP000182179">
    <property type="component" value="Unassembled WGS sequence"/>
</dbReference>
<gene>
    <name evidence="2" type="ORF">BFL40_12095</name>
    <name evidence="3" type="ORF">SAMN04515675_0266</name>
</gene>
<accession>A0A1S2V471</accession>
<dbReference type="OrthoDB" id="7630309at2"/>
<reference evidence="2 4" key="1">
    <citation type="submission" date="2016-08" db="EMBL/GenBank/DDBJ databases">
        <title>Draft genome sequence of Pseudomonas costantinii LMG 22119, type strain isolated from cultivated mushroom (Agaricus bisporus) sporophores.</title>
        <authorList>
            <person name="Tambong J.T."/>
        </authorList>
    </citation>
    <scope>NUCLEOTIDE SEQUENCE [LARGE SCALE GENOMIC DNA]</scope>
    <source>
        <strain evidence="2 4">LMG 22119</strain>
    </source>
</reference>
<keyword evidence="1" id="KW-0732">Signal</keyword>
<evidence type="ECO:0000256" key="1">
    <source>
        <dbReference type="SAM" id="SignalP"/>
    </source>
</evidence>
<protein>
    <submittedName>
        <fullName evidence="2">Pilus assembly protein</fullName>
    </submittedName>
</protein>
<dbReference type="InterPro" id="IPR008962">
    <property type="entry name" value="PapD-like_sf"/>
</dbReference>
<keyword evidence="5" id="KW-1185">Reference proteome</keyword>
<evidence type="ECO:0000313" key="3">
    <source>
        <dbReference type="EMBL" id="SED20975.1"/>
    </source>
</evidence>
<evidence type="ECO:0000313" key="2">
    <source>
        <dbReference type="EMBL" id="OIN53165.1"/>
    </source>
</evidence>
<dbReference type="Proteomes" id="UP000181661">
    <property type="component" value="Unassembled WGS sequence"/>
</dbReference>
<dbReference type="EMBL" id="MDDR01000022">
    <property type="protein sequence ID" value="OIN53165.1"/>
    <property type="molecule type" value="Genomic_DNA"/>
</dbReference>
<proteinExistence type="predicted"/>
<name>A0A1S2V471_9PSED</name>
<dbReference type="InterPro" id="IPR013783">
    <property type="entry name" value="Ig-like_fold"/>
</dbReference>